<dbReference type="Proteomes" id="UP000027981">
    <property type="component" value="Chromosome"/>
</dbReference>
<evidence type="ECO:0000313" key="1">
    <source>
        <dbReference type="EMBL" id="AIF69993.1"/>
    </source>
</evidence>
<dbReference type="InterPro" id="IPR027417">
    <property type="entry name" value="P-loop_NTPase"/>
</dbReference>
<gene>
    <name evidence="1" type="ORF">PAP_08020</name>
</gene>
<reference evidence="1 2" key="2">
    <citation type="journal article" date="2015" name="Genome Announc.">
        <title>Complete Genome Sequence of Hyperthermophilic Piezophilic Archaeon Palaeococcus pacificus DY20341T, Isolated from Deep-Sea Hydrothermal Sediments.</title>
        <authorList>
            <person name="Zeng X."/>
            <person name="Jebbar M."/>
            <person name="Shao Z."/>
        </authorList>
    </citation>
    <scope>NUCLEOTIDE SEQUENCE [LARGE SCALE GENOMIC DNA]</scope>
    <source>
        <strain evidence="1 2">DY20341</strain>
    </source>
</reference>
<dbReference type="KEGG" id="ppac:PAP_08020"/>
<protein>
    <recommendedName>
        <fullName evidence="3">KaiC-like domain-containing protein</fullName>
    </recommendedName>
</protein>
<evidence type="ECO:0000313" key="2">
    <source>
        <dbReference type="Proteomes" id="UP000027981"/>
    </source>
</evidence>
<evidence type="ECO:0008006" key="3">
    <source>
        <dbReference type="Google" id="ProtNLM"/>
    </source>
</evidence>
<dbReference type="Gene3D" id="3.40.50.300">
    <property type="entry name" value="P-loop containing nucleotide triphosphate hydrolases"/>
    <property type="match status" value="1"/>
</dbReference>
<proteinExistence type="predicted"/>
<name>A0A075LZH4_9EURY</name>
<sequence length="246" mass="27691">MEIVKTGLSEIDSALGGGLVNRGNLLIAYDRRSLGWLIGIKIFKSIVEDGAMGVILNTTLPISKLELRASYVGLDIQKEGEAGNLYIIDLFGSKYRIPDERHYIIQIEDWSDDTGISKLINIYYELASKLSKDALIVGLVATIEGIYHEFGKEVMDRIIRASLASFEKEPLKSLRINTISLLNKEAVPEYVSAWLYSLNDQIIEFVSQMGPVGLQETILIPKSLIPSFRPRHYTIKLSEEHFIQLF</sequence>
<keyword evidence="2" id="KW-1185">Reference proteome</keyword>
<dbReference type="eggNOG" id="arCOG03808">
    <property type="taxonomic scope" value="Archaea"/>
</dbReference>
<dbReference type="EMBL" id="CP006019">
    <property type="protein sequence ID" value="AIF69993.1"/>
    <property type="molecule type" value="Genomic_DNA"/>
</dbReference>
<organism evidence="1 2">
    <name type="scientific">Palaeococcus pacificus DY20341</name>
    <dbReference type="NCBI Taxonomy" id="1343739"/>
    <lineage>
        <taxon>Archaea</taxon>
        <taxon>Methanobacteriati</taxon>
        <taxon>Methanobacteriota</taxon>
        <taxon>Thermococci</taxon>
        <taxon>Thermococcales</taxon>
        <taxon>Thermococcaceae</taxon>
        <taxon>Palaeococcus</taxon>
    </lineage>
</organism>
<dbReference type="AlphaFoldDB" id="A0A075LZH4"/>
<accession>A0A075LZH4</accession>
<dbReference type="HOGENOM" id="CLU_096716_0_0_2"/>
<reference evidence="2" key="1">
    <citation type="submission" date="2013-06" db="EMBL/GenBank/DDBJ databases">
        <title>Complete Genome Sequence of Hyperthermophilic Palaeococcus pacificus DY20341T, Isolated from a Deep-Sea Hydrothermal Sediments.</title>
        <authorList>
            <person name="Zeng X."/>
            <person name="Shao Z."/>
        </authorList>
    </citation>
    <scope>NUCLEOTIDE SEQUENCE [LARGE SCALE GENOMIC DNA]</scope>
    <source>
        <strain evidence="2">DY20341</strain>
    </source>
</reference>